<proteinExistence type="predicted"/>
<name>A0A1I8BY20_MELHA</name>
<dbReference type="WBParaSite" id="MhA1_Contig717.frz3.gene8">
    <property type="protein sequence ID" value="MhA1_Contig717.frz3.gene8"/>
    <property type="gene ID" value="MhA1_Contig717.frz3.gene8"/>
</dbReference>
<protein>
    <submittedName>
        <fullName evidence="2">Zn_ribbon_recom domain-containing protein</fullName>
    </submittedName>
</protein>
<reference evidence="2" key="1">
    <citation type="submission" date="2016-11" db="UniProtKB">
        <authorList>
            <consortium name="WormBaseParasite"/>
        </authorList>
    </citation>
    <scope>IDENTIFICATION</scope>
</reference>
<evidence type="ECO:0000313" key="2">
    <source>
        <dbReference type="WBParaSite" id="MhA1_Contig717.frz3.gene8"/>
    </source>
</evidence>
<evidence type="ECO:0000313" key="1">
    <source>
        <dbReference type="Proteomes" id="UP000095281"/>
    </source>
</evidence>
<dbReference type="AlphaFoldDB" id="A0A1I8BY20"/>
<accession>A0A1I8BY20</accession>
<dbReference type="Proteomes" id="UP000095281">
    <property type="component" value="Unplaced"/>
</dbReference>
<keyword evidence="1" id="KW-1185">Reference proteome</keyword>
<organism evidence="1 2">
    <name type="scientific">Meloidogyne hapla</name>
    <name type="common">Root-knot nematode worm</name>
    <dbReference type="NCBI Taxonomy" id="6305"/>
    <lineage>
        <taxon>Eukaryota</taxon>
        <taxon>Metazoa</taxon>
        <taxon>Ecdysozoa</taxon>
        <taxon>Nematoda</taxon>
        <taxon>Chromadorea</taxon>
        <taxon>Rhabditida</taxon>
        <taxon>Tylenchina</taxon>
        <taxon>Tylenchomorpha</taxon>
        <taxon>Tylenchoidea</taxon>
        <taxon>Meloidogynidae</taxon>
        <taxon>Meloidogyninae</taxon>
        <taxon>Meloidogyne</taxon>
    </lineage>
</organism>
<sequence length="101" mass="12585">MNEHFRLHPHHNMFALFHRQDDKSLIKKMDDLKNFNIHDLFRLINKTDEEFMQWLKDKKLIWTKRYCECGKEMSQLHNKDSKWPVWRCINRKGHQLHNLEV</sequence>